<evidence type="ECO:0000256" key="7">
    <source>
        <dbReference type="ARBA" id="ARBA00013120"/>
    </source>
</evidence>
<keyword evidence="8 16" id="KW-0028">Amino-acid biosynthesis</keyword>
<keyword evidence="10 16" id="KW-0521">NADP</keyword>
<dbReference type="NCBIfam" id="TIGR01296">
    <property type="entry name" value="asd_B"/>
    <property type="match status" value="1"/>
</dbReference>
<dbReference type="Gene3D" id="3.40.50.720">
    <property type="entry name" value="NAD(P)-binding Rossmann-like Domain"/>
    <property type="match status" value="1"/>
</dbReference>
<comment type="pathway">
    <text evidence="4 16">Amino-acid biosynthesis; L-threonine biosynthesis; L-threonine from L-aspartate: step 2/5.</text>
</comment>
<evidence type="ECO:0000256" key="11">
    <source>
        <dbReference type="ARBA" id="ARBA00022915"/>
    </source>
</evidence>
<dbReference type="GO" id="GO:0019877">
    <property type="term" value="P:diaminopimelate biosynthetic process"/>
    <property type="evidence" value="ECO:0007669"/>
    <property type="project" value="UniProtKB-UniRule"/>
</dbReference>
<dbReference type="CDD" id="cd18131">
    <property type="entry name" value="ASADH_C_bac_euk_like"/>
    <property type="match status" value="1"/>
</dbReference>
<feature type="binding site" evidence="16">
    <location>
        <begin position="11"/>
        <end position="14"/>
    </location>
    <ligand>
        <name>NADP(+)</name>
        <dbReference type="ChEBI" id="CHEBI:58349"/>
    </ligand>
</feature>
<evidence type="ECO:0000256" key="16">
    <source>
        <dbReference type="HAMAP-Rule" id="MF_02121"/>
    </source>
</evidence>
<dbReference type="Pfam" id="PF02774">
    <property type="entry name" value="Semialdhyde_dhC"/>
    <property type="match status" value="1"/>
</dbReference>
<dbReference type="AlphaFoldDB" id="A0A7C2VBM8"/>
<dbReference type="UniPathway" id="UPA00034">
    <property type="reaction ID" value="UER00016"/>
</dbReference>
<dbReference type="GO" id="GO:0050661">
    <property type="term" value="F:NADP binding"/>
    <property type="evidence" value="ECO:0007669"/>
    <property type="project" value="UniProtKB-UniRule"/>
</dbReference>
<evidence type="ECO:0000256" key="10">
    <source>
        <dbReference type="ARBA" id="ARBA00022857"/>
    </source>
</evidence>
<dbReference type="SUPFAM" id="SSF51735">
    <property type="entry name" value="NAD(P)-binding Rossmann-fold domains"/>
    <property type="match status" value="1"/>
</dbReference>
<comment type="similarity">
    <text evidence="5 16">Belongs to the aspartate-semialdehyde dehydrogenase family.</text>
</comment>
<feature type="binding site" evidence="16">
    <location>
        <position position="156"/>
    </location>
    <ligand>
        <name>substrate</name>
    </ligand>
</feature>
<comment type="pathway">
    <text evidence="2 16">Amino-acid biosynthesis; L-methionine biosynthesis via de novo pathway; L-homoserine from L-aspartate: step 2/3.</text>
</comment>
<dbReference type="PIRSF" id="PIRSF000148">
    <property type="entry name" value="ASA_dh"/>
    <property type="match status" value="1"/>
</dbReference>
<dbReference type="Gene3D" id="3.30.360.10">
    <property type="entry name" value="Dihydrodipicolinate Reductase, domain 2"/>
    <property type="match status" value="1"/>
</dbReference>
<name>A0A7C2VBM8_9AQUI</name>
<dbReference type="InterPro" id="IPR000319">
    <property type="entry name" value="Asp-semialdehyde_DH_CS"/>
</dbReference>
<evidence type="ECO:0000313" key="19">
    <source>
        <dbReference type="EMBL" id="HEW46457.1"/>
    </source>
</evidence>
<keyword evidence="11 16" id="KW-0220">Diaminopimelate biosynthesis</keyword>
<evidence type="ECO:0000256" key="14">
    <source>
        <dbReference type="ARBA" id="ARBA00023167"/>
    </source>
</evidence>
<comment type="function">
    <text evidence="1 16">Catalyzes the NADPH-dependent formation of L-aspartate-semialdehyde (L-ASA) by the reductive dephosphorylation of L-aspartyl-4-phosphate.</text>
</comment>
<dbReference type="GO" id="GO:0009097">
    <property type="term" value="P:isoleucine biosynthetic process"/>
    <property type="evidence" value="ECO:0007669"/>
    <property type="project" value="UniProtKB-UniRule"/>
</dbReference>
<dbReference type="GO" id="GO:0009088">
    <property type="term" value="P:threonine biosynthetic process"/>
    <property type="evidence" value="ECO:0007669"/>
    <property type="project" value="UniProtKB-UniRule"/>
</dbReference>
<evidence type="ECO:0000256" key="2">
    <source>
        <dbReference type="ARBA" id="ARBA00005021"/>
    </source>
</evidence>
<feature type="domain" description="Semialdehyde dehydrogenase NAD-binding" evidence="18">
    <location>
        <begin position="4"/>
        <end position="120"/>
    </location>
</feature>
<dbReference type="GO" id="GO:0071266">
    <property type="term" value="P:'de novo' L-methionine biosynthetic process"/>
    <property type="evidence" value="ECO:0007669"/>
    <property type="project" value="UniProtKB-UniRule"/>
</dbReference>
<dbReference type="GO" id="GO:0004073">
    <property type="term" value="F:aspartate-semialdehyde dehydrogenase activity"/>
    <property type="evidence" value="ECO:0007669"/>
    <property type="project" value="UniProtKB-UniRule"/>
</dbReference>
<accession>A0A7C2VBM8</accession>
<protein>
    <recommendedName>
        <fullName evidence="7 16">Aspartate-semialdehyde dehydrogenase</fullName>
        <shortName evidence="16">ASA dehydrogenase</shortName>
        <shortName evidence="16">ASADH</shortName>
        <ecNumber evidence="7 16">1.2.1.11</ecNumber>
    </recommendedName>
    <alternativeName>
        <fullName evidence="16">Aspartate-beta-semialdehyde dehydrogenase</fullName>
    </alternativeName>
</protein>
<dbReference type="NCBIfam" id="NF011456">
    <property type="entry name" value="PRK14874.1"/>
    <property type="match status" value="1"/>
</dbReference>
<comment type="pathway">
    <text evidence="3 16">Amino-acid biosynthesis; L-lysine biosynthesis via DAP pathway; (S)-tetrahydrodipicolinate from L-aspartate: step 2/4.</text>
</comment>
<sequence length="338" mass="37172">MGYRVAIVGATGEVGRAFLKVLEERNFPVDELYLFASERSEGIELTFKGERIKVQALNKASSFSGIDIALFSAGSSISKEYAPKFASDGAVVIDNSSAWRLDPEVPLVVPEVNPEDVKEHKGIIANPNCSTIQMLVALKPIYDAVGISHIVVSTYQSVSGAGAKAIRELEEQVKAWCEGKEMPEAKNLPKRIAFNVIPQIDVFTENGYTKEEMKMLNETRKMLHDPEIRVSATCVRVPVFYGHSEAISVKLKGELSPEEAREILKKAKGVVVVDDPEERAYPIAIEVAGKDEVFVGRIRRDLAFEPGLSMWVVADNIRKGAATNAVQIAELLHQYALV</sequence>
<feature type="binding site" evidence="16">
    <location>
        <position position="316"/>
    </location>
    <ligand>
        <name>NADP(+)</name>
        <dbReference type="ChEBI" id="CHEBI:58349"/>
    </ligand>
</feature>
<organism evidence="19">
    <name type="scientific">Hydrogenobacter sp</name>
    <dbReference type="NCBI Taxonomy" id="2152829"/>
    <lineage>
        <taxon>Bacteria</taxon>
        <taxon>Pseudomonadati</taxon>
        <taxon>Aquificota</taxon>
        <taxon>Aquificia</taxon>
        <taxon>Aquificales</taxon>
        <taxon>Aquificaceae</taxon>
        <taxon>Hydrogenobacter</taxon>
    </lineage>
</organism>
<evidence type="ECO:0000256" key="17">
    <source>
        <dbReference type="PIRSR" id="PIRSR000148-1"/>
    </source>
</evidence>
<reference evidence="19" key="1">
    <citation type="journal article" date="2020" name="mSystems">
        <title>Genome- and Community-Level Interaction Insights into Carbon Utilization and Element Cycling Functions of Hydrothermarchaeota in Hydrothermal Sediment.</title>
        <authorList>
            <person name="Zhou Z."/>
            <person name="Liu Y."/>
            <person name="Xu W."/>
            <person name="Pan J."/>
            <person name="Luo Z.H."/>
            <person name="Li M."/>
        </authorList>
    </citation>
    <scope>NUCLEOTIDE SEQUENCE [LARGE SCALE GENOMIC DNA]</scope>
    <source>
        <strain evidence="19">SpSt-132</strain>
    </source>
</reference>
<dbReference type="Pfam" id="PF01118">
    <property type="entry name" value="Semialdhyde_dh"/>
    <property type="match status" value="1"/>
</dbReference>
<feature type="binding site" evidence="16">
    <location>
        <position position="100"/>
    </location>
    <ligand>
        <name>phosphate</name>
        <dbReference type="ChEBI" id="CHEBI:43474"/>
    </ligand>
</feature>
<evidence type="ECO:0000256" key="5">
    <source>
        <dbReference type="ARBA" id="ARBA00010584"/>
    </source>
</evidence>
<evidence type="ECO:0000256" key="13">
    <source>
        <dbReference type="ARBA" id="ARBA00023154"/>
    </source>
</evidence>
<evidence type="ECO:0000256" key="1">
    <source>
        <dbReference type="ARBA" id="ARBA00002492"/>
    </source>
</evidence>
<dbReference type="GO" id="GO:0046983">
    <property type="term" value="F:protein dimerization activity"/>
    <property type="evidence" value="ECO:0007669"/>
    <property type="project" value="InterPro"/>
</dbReference>
<keyword evidence="12 16" id="KW-0560">Oxidoreductase</keyword>
<feature type="binding site" evidence="16">
    <location>
        <begin position="39"/>
        <end position="40"/>
    </location>
    <ligand>
        <name>NADP(+)</name>
        <dbReference type="ChEBI" id="CHEBI:58349"/>
    </ligand>
</feature>
<feature type="binding site" evidence="16">
    <location>
        <begin position="159"/>
        <end position="160"/>
    </location>
    <ligand>
        <name>NADP(+)</name>
        <dbReference type="ChEBI" id="CHEBI:58349"/>
    </ligand>
</feature>
<feature type="binding site" evidence="16">
    <location>
        <position position="236"/>
    </location>
    <ligand>
        <name>substrate</name>
    </ligand>
</feature>
<dbReference type="EMBL" id="DSFP01000065">
    <property type="protein sequence ID" value="HEW46457.1"/>
    <property type="molecule type" value="Genomic_DNA"/>
</dbReference>
<comment type="subunit">
    <text evidence="6 16">Homodimer.</text>
</comment>
<dbReference type="PROSITE" id="PS01103">
    <property type="entry name" value="ASD"/>
    <property type="match status" value="1"/>
</dbReference>
<comment type="catalytic activity">
    <reaction evidence="15 16">
        <text>L-aspartate 4-semialdehyde + phosphate + NADP(+) = 4-phospho-L-aspartate + NADPH + H(+)</text>
        <dbReference type="Rhea" id="RHEA:24284"/>
        <dbReference type="ChEBI" id="CHEBI:15378"/>
        <dbReference type="ChEBI" id="CHEBI:43474"/>
        <dbReference type="ChEBI" id="CHEBI:57535"/>
        <dbReference type="ChEBI" id="CHEBI:57783"/>
        <dbReference type="ChEBI" id="CHEBI:58349"/>
        <dbReference type="ChEBI" id="CHEBI:537519"/>
        <dbReference type="EC" id="1.2.1.11"/>
    </reaction>
</comment>
<dbReference type="CDD" id="cd02316">
    <property type="entry name" value="VcASADH2_like_N"/>
    <property type="match status" value="1"/>
</dbReference>
<dbReference type="EC" id="1.2.1.11" evidence="7 16"/>
<comment type="caution">
    <text evidence="19">The sequence shown here is derived from an EMBL/GenBank/DDBJ whole genome shotgun (WGS) entry which is preliminary data.</text>
</comment>
<dbReference type="HAMAP" id="MF_02121">
    <property type="entry name" value="ASADH"/>
    <property type="match status" value="1"/>
</dbReference>
<dbReference type="PANTHER" id="PTHR46278">
    <property type="entry name" value="DEHYDROGENASE, PUTATIVE-RELATED"/>
    <property type="match status" value="1"/>
</dbReference>
<evidence type="ECO:0000256" key="15">
    <source>
        <dbReference type="ARBA" id="ARBA00047891"/>
    </source>
</evidence>
<dbReference type="InterPro" id="IPR012280">
    <property type="entry name" value="Semialdhyde_DH_dimer_dom"/>
</dbReference>
<feature type="active site" description="Proton acceptor" evidence="16 17">
    <location>
        <position position="243"/>
    </location>
</feature>
<feature type="active site" description="Acyl-thioester intermediate" evidence="16 17">
    <location>
        <position position="129"/>
    </location>
</feature>
<dbReference type="GO" id="GO:0051287">
    <property type="term" value="F:NAD binding"/>
    <property type="evidence" value="ECO:0007669"/>
    <property type="project" value="InterPro"/>
</dbReference>
<evidence type="ECO:0000259" key="18">
    <source>
        <dbReference type="SMART" id="SM00859"/>
    </source>
</evidence>
<proteinExistence type="inferred from homology"/>
<evidence type="ECO:0000256" key="8">
    <source>
        <dbReference type="ARBA" id="ARBA00022605"/>
    </source>
</evidence>
<evidence type="ECO:0000256" key="3">
    <source>
        <dbReference type="ARBA" id="ARBA00005076"/>
    </source>
</evidence>
<dbReference type="InterPro" id="IPR000534">
    <property type="entry name" value="Semialdehyde_DH_NAD-bd"/>
</dbReference>
<dbReference type="InterPro" id="IPR005986">
    <property type="entry name" value="Asp_semialdehyde_DH_beta"/>
</dbReference>
<dbReference type="SUPFAM" id="SSF55347">
    <property type="entry name" value="Glyceraldehyde-3-phosphate dehydrogenase-like, C-terminal domain"/>
    <property type="match status" value="1"/>
</dbReference>
<keyword evidence="9 16" id="KW-0791">Threonine biosynthesis</keyword>
<dbReference type="InterPro" id="IPR036291">
    <property type="entry name" value="NAD(P)-bd_dom_sf"/>
</dbReference>
<dbReference type="UniPathway" id="UPA00050">
    <property type="reaction ID" value="UER00463"/>
</dbReference>
<evidence type="ECO:0000256" key="6">
    <source>
        <dbReference type="ARBA" id="ARBA00011738"/>
    </source>
</evidence>
<dbReference type="UniPathway" id="UPA00051">
    <property type="reaction ID" value="UER00464"/>
</dbReference>
<evidence type="ECO:0000256" key="4">
    <source>
        <dbReference type="ARBA" id="ARBA00005097"/>
    </source>
</evidence>
<dbReference type="PANTHER" id="PTHR46278:SF2">
    <property type="entry name" value="ASPARTATE-SEMIALDEHYDE DEHYDROGENASE"/>
    <property type="match status" value="1"/>
</dbReference>
<keyword evidence="13 16" id="KW-0457">Lysine biosynthesis</keyword>
<evidence type="ECO:0000256" key="12">
    <source>
        <dbReference type="ARBA" id="ARBA00023002"/>
    </source>
</evidence>
<dbReference type="SMART" id="SM00859">
    <property type="entry name" value="Semialdhyde_dh"/>
    <property type="match status" value="1"/>
</dbReference>
<gene>
    <name evidence="16 19" type="primary">asd</name>
    <name evidence="19" type="ORF">ENO47_07335</name>
</gene>
<dbReference type="InterPro" id="IPR012080">
    <property type="entry name" value="Asp_semialdehyde_DH"/>
</dbReference>
<keyword evidence="14 16" id="KW-0486">Methionine biosynthesis</keyword>
<dbReference type="GO" id="GO:0009089">
    <property type="term" value="P:lysine biosynthetic process via diaminopimelate"/>
    <property type="evidence" value="ECO:0007669"/>
    <property type="project" value="UniProtKB-UniRule"/>
</dbReference>
<comment type="caution">
    <text evidence="16">Lacks conserved residue(s) required for the propagation of feature annotation.</text>
</comment>
<evidence type="ECO:0000256" key="9">
    <source>
        <dbReference type="ARBA" id="ARBA00022697"/>
    </source>
</evidence>